<name>D1CET3_THET1</name>
<dbReference type="Proteomes" id="UP000000323">
    <property type="component" value="Chromosome 1"/>
</dbReference>
<accession>D1CET3</accession>
<protein>
    <submittedName>
        <fullName evidence="2">Uncharacterized protein</fullName>
    </submittedName>
</protein>
<gene>
    <name evidence="2" type="ordered locus">Tter_0519</name>
</gene>
<dbReference type="KEGG" id="ttr:Tter_0519"/>
<dbReference type="AlphaFoldDB" id="D1CET3"/>
<keyword evidence="3" id="KW-1185">Reference proteome</keyword>
<proteinExistence type="predicted"/>
<evidence type="ECO:0000313" key="2">
    <source>
        <dbReference type="EMBL" id="ACZ41439.1"/>
    </source>
</evidence>
<feature type="region of interest" description="Disordered" evidence="1">
    <location>
        <begin position="24"/>
        <end position="69"/>
    </location>
</feature>
<reference evidence="3" key="1">
    <citation type="journal article" date="2010" name="Stand. Genomic Sci.">
        <title>Complete genome sequence of 'Thermobaculum terrenum' type strain (YNP1).</title>
        <authorList>
            <person name="Kiss H."/>
            <person name="Cleland D."/>
            <person name="Lapidus A."/>
            <person name="Lucas S."/>
            <person name="Glavina Del Rio T."/>
            <person name="Nolan M."/>
            <person name="Tice H."/>
            <person name="Han C."/>
            <person name="Goodwin L."/>
            <person name="Pitluck S."/>
            <person name="Liolios K."/>
            <person name="Ivanova N."/>
            <person name="Mavromatis K."/>
            <person name="Ovchinnikova G."/>
            <person name="Pati A."/>
            <person name="Chen A."/>
            <person name="Palaniappan K."/>
            <person name="Land M."/>
            <person name="Hauser L."/>
            <person name="Chang Y."/>
            <person name="Jeffries C."/>
            <person name="Lu M."/>
            <person name="Brettin T."/>
            <person name="Detter J."/>
            <person name="Goker M."/>
            <person name="Tindall B."/>
            <person name="Beck B."/>
            <person name="McDermott T."/>
            <person name="Woyke T."/>
            <person name="Bristow J."/>
            <person name="Eisen J."/>
            <person name="Markowitz V."/>
            <person name="Hugenholtz P."/>
            <person name="Kyrpides N."/>
            <person name="Klenk H."/>
            <person name="Cheng J."/>
        </authorList>
    </citation>
    <scope>NUCLEOTIDE SEQUENCE [LARGE SCALE GENOMIC DNA]</scope>
    <source>
        <strain evidence="3">ATCC BAA-798 / YNP1</strain>
    </source>
</reference>
<dbReference type="HOGENOM" id="CLU_1495521_0_0_0"/>
<sequence>MADGEFGKRECRVGDWEGIAWMHSSPGKALGGVERQDPGDDRRDGLEVVMPGRSTSPQGGDSAGQGQTSHDLFPISRSLNNREIGNKGCGALPGDGCRGAMRVMRRRRLIEATEDWGTDLEGLDTGSLRTCEGGGGGMWCVVNPLPGMRVPCIWRVGGGVRWSAGYTSRAALPGLQRVHL</sequence>
<evidence type="ECO:0000313" key="3">
    <source>
        <dbReference type="Proteomes" id="UP000000323"/>
    </source>
</evidence>
<dbReference type="EMBL" id="CP001825">
    <property type="protein sequence ID" value="ACZ41439.1"/>
    <property type="molecule type" value="Genomic_DNA"/>
</dbReference>
<feature type="compositionally biased region" description="Basic and acidic residues" evidence="1">
    <location>
        <begin position="34"/>
        <end position="46"/>
    </location>
</feature>
<evidence type="ECO:0000256" key="1">
    <source>
        <dbReference type="SAM" id="MobiDB-lite"/>
    </source>
</evidence>
<organism evidence="2 3">
    <name type="scientific">Thermobaculum terrenum (strain ATCC BAA-798 / CCMEE 7001 / YNP1)</name>
    <dbReference type="NCBI Taxonomy" id="525904"/>
    <lineage>
        <taxon>Bacteria</taxon>
        <taxon>Bacillati</taxon>
        <taxon>Chloroflexota</taxon>
        <taxon>Chloroflexia</taxon>
        <taxon>Candidatus Thermobaculales</taxon>
        <taxon>Candidatus Thermobaculaceae</taxon>
        <taxon>Thermobaculum</taxon>
    </lineage>
</organism>
<feature type="compositionally biased region" description="Polar residues" evidence="1">
    <location>
        <begin position="53"/>
        <end position="69"/>
    </location>
</feature>